<organism evidence="2">
    <name type="scientific">Brassica oleracea</name>
    <name type="common">Wild cabbage</name>
    <dbReference type="NCBI Taxonomy" id="3712"/>
    <lineage>
        <taxon>Eukaryota</taxon>
        <taxon>Viridiplantae</taxon>
        <taxon>Streptophyta</taxon>
        <taxon>Embryophyta</taxon>
        <taxon>Tracheophyta</taxon>
        <taxon>Spermatophyta</taxon>
        <taxon>Magnoliopsida</taxon>
        <taxon>eudicotyledons</taxon>
        <taxon>Gunneridae</taxon>
        <taxon>Pentapetalae</taxon>
        <taxon>rosids</taxon>
        <taxon>malvids</taxon>
        <taxon>Brassicales</taxon>
        <taxon>Brassicaceae</taxon>
        <taxon>Brassiceae</taxon>
        <taxon>Brassica</taxon>
    </lineage>
</organism>
<dbReference type="InterPro" id="IPR040361">
    <property type="entry name" value="TPD1"/>
</dbReference>
<dbReference type="PANTHER" id="PTHR33184:SF67">
    <property type="entry name" value="PROTEIN TAPETUM DETERMINANT 1"/>
    <property type="match status" value="1"/>
</dbReference>
<name>A0A3P6FA11_BRAOL</name>
<sequence>MFWPILRFCLAFFDPTAFDKTYQSIFGLDTSVVVCNVKHRRESSLTVSFRLPYTHFLSLYPFFVFYLGDTTSSHSQREVVERRTSKKIFGEKDRVRDSSSALVVYTSVLMSRRRLLLSAAILSYLLHGMALVSVVASGVEEVRDNVDLTKTTTLATTSTHRKMLRLSHGNLNSSVFFLNKAETRVEPDRIGEKCKKSDIVVNQAATEPMPNGIPGYTVEITNQCMSGCNISRIHVSCGWFSSVKLVNPRVFKRIHYDDCLVNNGKPLPYGSTLSFHYANTFPYRLAVAFVTCS</sequence>
<evidence type="ECO:0008006" key="3">
    <source>
        <dbReference type="Google" id="ProtNLM"/>
    </source>
</evidence>
<gene>
    <name evidence="2" type="ORF">BOLC1T01957H</name>
</gene>
<keyword evidence="1" id="KW-0732">Signal</keyword>
<accession>A0A3P6FA11</accession>
<protein>
    <recommendedName>
        <fullName evidence="3">Protein TAPETUM DETERMINANT 1</fullName>
    </recommendedName>
</protein>
<evidence type="ECO:0000256" key="1">
    <source>
        <dbReference type="ARBA" id="ARBA00022729"/>
    </source>
</evidence>
<dbReference type="PANTHER" id="PTHR33184">
    <property type="entry name" value="PROTEIN TAPETUM DETERMINANT 1-LIKE-RELATED"/>
    <property type="match status" value="1"/>
</dbReference>
<dbReference type="GO" id="GO:0001709">
    <property type="term" value="P:cell fate determination"/>
    <property type="evidence" value="ECO:0007669"/>
    <property type="project" value="TreeGrafter"/>
</dbReference>
<reference evidence="2" key="1">
    <citation type="submission" date="2018-11" db="EMBL/GenBank/DDBJ databases">
        <authorList>
            <consortium name="Genoscope - CEA"/>
            <person name="William W."/>
        </authorList>
    </citation>
    <scope>NUCLEOTIDE SEQUENCE</scope>
</reference>
<dbReference type="EMBL" id="LR031878">
    <property type="protein sequence ID" value="VDD49568.1"/>
    <property type="molecule type" value="Genomic_DNA"/>
</dbReference>
<proteinExistence type="predicted"/>
<evidence type="ECO:0000313" key="2">
    <source>
        <dbReference type="EMBL" id="VDD49568.1"/>
    </source>
</evidence>
<dbReference type="Pfam" id="PF24068">
    <property type="entry name" value="TPD1_C"/>
    <property type="match status" value="1"/>
</dbReference>
<dbReference type="AlphaFoldDB" id="A0A3P6FA11"/>